<accession>A0A0G0Z1D7</accession>
<keyword evidence="1" id="KW-1133">Transmembrane helix</keyword>
<name>A0A0G0Z1D7_9BACT</name>
<proteinExistence type="predicted"/>
<dbReference type="Proteomes" id="UP000034875">
    <property type="component" value="Unassembled WGS sequence"/>
</dbReference>
<gene>
    <name evidence="2" type="ORF">UV05_C0040G0009</name>
</gene>
<reference evidence="2 3" key="1">
    <citation type="journal article" date="2015" name="Nature">
        <title>rRNA introns, odd ribosomes, and small enigmatic genomes across a large radiation of phyla.</title>
        <authorList>
            <person name="Brown C.T."/>
            <person name="Hug L.A."/>
            <person name="Thomas B.C."/>
            <person name="Sharon I."/>
            <person name="Castelle C.J."/>
            <person name="Singh A."/>
            <person name="Wilkins M.J."/>
            <person name="Williams K.H."/>
            <person name="Banfield J.F."/>
        </authorList>
    </citation>
    <scope>NUCLEOTIDE SEQUENCE [LARGE SCALE GENOMIC DNA]</scope>
</reference>
<protein>
    <recommendedName>
        <fullName evidence="4">2TM domain-containing protein</fullName>
    </recommendedName>
</protein>
<evidence type="ECO:0000313" key="3">
    <source>
        <dbReference type="Proteomes" id="UP000034875"/>
    </source>
</evidence>
<feature type="transmembrane region" description="Helical" evidence="1">
    <location>
        <begin position="12"/>
        <end position="33"/>
    </location>
</feature>
<feature type="transmembrane region" description="Helical" evidence="1">
    <location>
        <begin position="45"/>
        <end position="66"/>
    </location>
</feature>
<dbReference type="EMBL" id="LCCZ01000040">
    <property type="protein sequence ID" value="KKS42585.1"/>
    <property type="molecule type" value="Genomic_DNA"/>
</dbReference>
<keyword evidence="1" id="KW-0812">Transmembrane</keyword>
<evidence type="ECO:0000256" key="1">
    <source>
        <dbReference type="SAM" id="Phobius"/>
    </source>
</evidence>
<organism evidence="2 3">
    <name type="scientific">candidate division CPR1 bacterium GW2011_GWA2_42_17</name>
    <dbReference type="NCBI Taxonomy" id="1618341"/>
    <lineage>
        <taxon>Bacteria</taxon>
        <taxon>candidate division CPR1</taxon>
    </lineage>
</organism>
<evidence type="ECO:0000313" key="2">
    <source>
        <dbReference type="EMBL" id="KKS42585.1"/>
    </source>
</evidence>
<dbReference type="AlphaFoldDB" id="A0A0G0Z1D7"/>
<sequence>MMVNKLVPLRKMWRRLGNLFITMGMLVGLSLFFTQTATPLLGARWWFLLWLLVALVWAGYITYYGIWQMPKILKADQEHKEFAKYLPKKS</sequence>
<keyword evidence="1" id="KW-0472">Membrane</keyword>
<comment type="caution">
    <text evidence="2">The sequence shown here is derived from an EMBL/GenBank/DDBJ whole genome shotgun (WGS) entry which is preliminary data.</text>
</comment>
<evidence type="ECO:0008006" key="4">
    <source>
        <dbReference type="Google" id="ProtNLM"/>
    </source>
</evidence>